<dbReference type="Pfam" id="PF07995">
    <property type="entry name" value="GSDH"/>
    <property type="match status" value="1"/>
</dbReference>
<dbReference type="AlphaFoldDB" id="A0A1X4NIJ2"/>
<dbReference type="OrthoDB" id="9770043at2"/>
<accession>A0A1X4NIJ2</accession>
<reference evidence="3 4" key="1">
    <citation type="submission" date="2014-03" db="EMBL/GenBank/DDBJ databases">
        <title>The draft genome sequence of Marivita geojedonensis KCTC 23882.</title>
        <authorList>
            <person name="Lai Q."/>
            <person name="Shao Z."/>
        </authorList>
    </citation>
    <scope>NUCLEOTIDE SEQUENCE [LARGE SCALE GENOMIC DNA]</scope>
    <source>
        <strain evidence="3 4">DPG-138</strain>
    </source>
</reference>
<name>A0A1X4NIJ2_9RHOB</name>
<dbReference type="Gene3D" id="2.120.10.30">
    <property type="entry name" value="TolB, C-terminal domain"/>
    <property type="match status" value="1"/>
</dbReference>
<dbReference type="EMBL" id="JFKC01000016">
    <property type="protein sequence ID" value="OSQ48560.1"/>
    <property type="molecule type" value="Genomic_DNA"/>
</dbReference>
<feature type="signal peptide" evidence="1">
    <location>
        <begin position="1"/>
        <end position="22"/>
    </location>
</feature>
<evidence type="ECO:0000259" key="2">
    <source>
        <dbReference type="Pfam" id="PF07995"/>
    </source>
</evidence>
<dbReference type="InterPro" id="IPR012938">
    <property type="entry name" value="Glc/Sorbosone_DH"/>
</dbReference>
<protein>
    <recommendedName>
        <fullName evidence="2">Glucose/Sorbosone dehydrogenase domain-containing protein</fullName>
    </recommendedName>
</protein>
<organism evidence="3 4">
    <name type="scientific">Marivita geojedonensis</name>
    <dbReference type="NCBI Taxonomy" id="1123756"/>
    <lineage>
        <taxon>Bacteria</taxon>
        <taxon>Pseudomonadati</taxon>
        <taxon>Pseudomonadota</taxon>
        <taxon>Alphaproteobacteria</taxon>
        <taxon>Rhodobacterales</taxon>
        <taxon>Roseobacteraceae</taxon>
        <taxon>Marivita</taxon>
    </lineage>
</organism>
<dbReference type="RefSeq" id="WP_085639209.1">
    <property type="nucleotide sequence ID" value="NZ_JFKC01000016.1"/>
</dbReference>
<evidence type="ECO:0000313" key="3">
    <source>
        <dbReference type="EMBL" id="OSQ48560.1"/>
    </source>
</evidence>
<gene>
    <name evidence="3" type="ORF">MGEO_14370</name>
</gene>
<dbReference type="Proteomes" id="UP000193926">
    <property type="component" value="Unassembled WGS sequence"/>
</dbReference>
<evidence type="ECO:0000256" key="1">
    <source>
        <dbReference type="SAM" id="SignalP"/>
    </source>
</evidence>
<dbReference type="InterPro" id="IPR011041">
    <property type="entry name" value="Quinoprot_gluc/sorb_DH_b-prop"/>
</dbReference>
<keyword evidence="4" id="KW-1185">Reference proteome</keyword>
<evidence type="ECO:0000313" key="4">
    <source>
        <dbReference type="Proteomes" id="UP000193926"/>
    </source>
</evidence>
<dbReference type="PANTHER" id="PTHR19328:SF75">
    <property type="entry name" value="ALDOSE SUGAR DEHYDROGENASE YLII"/>
    <property type="match status" value="1"/>
</dbReference>
<sequence length="374" mass="39712">MPILRSLSLSLILAAAPLGAMAQVASETLQTSAGPVQVSAVVTGLDTPWAFGFLPDGKIVLTERDGSVLLVTPGAAAVTLRNPPEVYLDGQGGLLDVLVPRDFAQSRTLFFTHAKQQGRGSGTAVTKAVLSEDGTALSRHETIFEIAPGSSGGRHFGSRLVEAPDGTLFLTVGDRGDRPSAQDRSLHNGSVLRITKDGEVPADNPFVNTAGVQSEIWSYGHRNPQGAAIDASGQLWVNEHGARGGDEVNRIRKGANYGWPVIAYGRHYSGMSIGEGTEKPGMEQPETYWDPSIAPSGMAFYDGSQMSDWAGDMFVGSLKFDYISRLEGSPLREVEQISGDSTLRVRDVRQGPDGALWFLSVGNGALYRLAGIGS</sequence>
<dbReference type="SUPFAM" id="SSF50952">
    <property type="entry name" value="Soluble quinoprotein glucose dehydrogenase"/>
    <property type="match status" value="1"/>
</dbReference>
<feature type="domain" description="Glucose/Sorbosone dehydrogenase" evidence="2">
    <location>
        <begin position="45"/>
        <end position="368"/>
    </location>
</feature>
<dbReference type="PANTHER" id="PTHR19328">
    <property type="entry name" value="HEDGEHOG-INTERACTING PROTEIN"/>
    <property type="match status" value="1"/>
</dbReference>
<dbReference type="InterPro" id="IPR011042">
    <property type="entry name" value="6-blade_b-propeller_TolB-like"/>
</dbReference>
<keyword evidence="1" id="KW-0732">Signal</keyword>
<dbReference type="STRING" id="1123756.MGEO_14370"/>
<proteinExistence type="predicted"/>
<feature type="chain" id="PRO_5012620427" description="Glucose/Sorbosone dehydrogenase domain-containing protein" evidence="1">
    <location>
        <begin position="23"/>
        <end position="374"/>
    </location>
</feature>
<comment type="caution">
    <text evidence="3">The sequence shown here is derived from an EMBL/GenBank/DDBJ whole genome shotgun (WGS) entry which is preliminary data.</text>
</comment>